<evidence type="ECO:0008006" key="4">
    <source>
        <dbReference type="Google" id="ProtNLM"/>
    </source>
</evidence>
<keyword evidence="3" id="KW-1185">Reference proteome</keyword>
<reference evidence="2 3" key="1">
    <citation type="submission" date="2021-01" db="EMBL/GenBank/DDBJ databases">
        <title>Genome seq and assembly of Devosia sp. LEGU1.</title>
        <authorList>
            <person name="Chhetri G."/>
        </authorList>
    </citation>
    <scope>NUCLEOTIDE SEQUENCE [LARGE SCALE GENOMIC DNA]</scope>
    <source>
        <strain evidence="2 3">LEGU1</strain>
    </source>
</reference>
<name>A0ABX7CB06_9HYPH</name>
<keyword evidence="1" id="KW-0812">Transmembrane</keyword>
<feature type="transmembrane region" description="Helical" evidence="1">
    <location>
        <begin position="17"/>
        <end position="45"/>
    </location>
</feature>
<keyword evidence="1" id="KW-1133">Transmembrane helix</keyword>
<organism evidence="2 3">
    <name type="scientific">Devosia rhizoryzae</name>
    <dbReference type="NCBI Taxonomy" id="2774137"/>
    <lineage>
        <taxon>Bacteria</taxon>
        <taxon>Pseudomonadati</taxon>
        <taxon>Pseudomonadota</taxon>
        <taxon>Alphaproteobacteria</taxon>
        <taxon>Hyphomicrobiales</taxon>
        <taxon>Devosiaceae</taxon>
        <taxon>Devosia</taxon>
    </lineage>
</organism>
<dbReference type="EMBL" id="CP068046">
    <property type="protein sequence ID" value="QQR40389.1"/>
    <property type="molecule type" value="Genomic_DNA"/>
</dbReference>
<proteinExistence type="predicted"/>
<evidence type="ECO:0000313" key="2">
    <source>
        <dbReference type="EMBL" id="QQR40389.1"/>
    </source>
</evidence>
<sequence length="46" mass="5156">MQNRPIAEMMHTVPRGWVILGFAAASWLAALLLWQLLIILVPMLLG</sequence>
<evidence type="ECO:0000256" key="1">
    <source>
        <dbReference type="SAM" id="Phobius"/>
    </source>
</evidence>
<dbReference type="Proteomes" id="UP000595857">
    <property type="component" value="Chromosome"/>
</dbReference>
<gene>
    <name evidence="2" type="ORF">JI748_05125</name>
</gene>
<protein>
    <recommendedName>
        <fullName evidence="4">AI-2E family transporter</fullName>
    </recommendedName>
</protein>
<evidence type="ECO:0000313" key="3">
    <source>
        <dbReference type="Proteomes" id="UP000595857"/>
    </source>
</evidence>
<dbReference type="RefSeq" id="WP_201635690.1">
    <property type="nucleotide sequence ID" value="NZ_CP068046.1"/>
</dbReference>
<accession>A0ABX7CB06</accession>
<keyword evidence="1" id="KW-0472">Membrane</keyword>